<dbReference type="SMART" id="SM00360">
    <property type="entry name" value="RRM"/>
    <property type="match status" value="1"/>
</dbReference>
<evidence type="ECO:0000256" key="2">
    <source>
        <dbReference type="PROSITE-ProRule" id="PRU00176"/>
    </source>
</evidence>
<comment type="caution">
    <text evidence="5">The sequence shown here is derived from an EMBL/GenBank/DDBJ whole genome shotgun (WGS) entry which is preliminary data.</text>
</comment>
<evidence type="ECO:0000256" key="1">
    <source>
        <dbReference type="ARBA" id="ARBA00022884"/>
    </source>
</evidence>
<keyword evidence="1 2" id="KW-0694">RNA-binding</keyword>
<reference evidence="5" key="1">
    <citation type="submission" date="2022-08" db="EMBL/GenBank/DDBJ databases">
        <authorList>
            <consortium name="DOE Joint Genome Institute"/>
            <person name="Min B."/>
            <person name="Riley R."/>
            <person name="Sierra-Patev S."/>
            <person name="Naranjo-Ortiz M."/>
            <person name="Looney B."/>
            <person name="Konkel Z."/>
            <person name="Slot J.C."/>
            <person name="Sakamoto Y."/>
            <person name="Steenwyk J.L."/>
            <person name="Rokas A."/>
            <person name="Carro J."/>
            <person name="Camarero S."/>
            <person name="Ferreira P."/>
            <person name="Molpeceres G."/>
            <person name="Ruiz-Duenas F.J."/>
            <person name="Serrano A."/>
            <person name="Henrissat B."/>
            <person name="Drula E."/>
            <person name="Hughes K.W."/>
            <person name="Mata J.L."/>
            <person name="Ishikawa N.K."/>
            <person name="Vargas-Isla R."/>
            <person name="Ushijima S."/>
            <person name="Smith C.A."/>
            <person name="Ahrendt S."/>
            <person name="Andreopoulos W."/>
            <person name="He G."/>
            <person name="Labutti K."/>
            <person name="Lipzen A."/>
            <person name="Ng V."/>
            <person name="Sandor L."/>
            <person name="Barry K."/>
            <person name="Martinez A.T."/>
            <person name="Xiao Y."/>
            <person name="Gibbons J.G."/>
            <person name="Terashima K."/>
            <person name="Hibbett D.S."/>
            <person name="Grigoriev I.V."/>
        </authorList>
    </citation>
    <scope>NUCLEOTIDE SEQUENCE</scope>
    <source>
        <strain evidence="5">TFB7829</strain>
    </source>
</reference>
<dbReference type="SUPFAM" id="SSF54928">
    <property type="entry name" value="RNA-binding domain, RBD"/>
    <property type="match status" value="1"/>
</dbReference>
<dbReference type="AlphaFoldDB" id="A0AA38PYA8"/>
<dbReference type="Proteomes" id="UP001163850">
    <property type="component" value="Unassembled WGS sequence"/>
</dbReference>
<feature type="compositionally biased region" description="Low complexity" evidence="3">
    <location>
        <begin position="21"/>
        <end position="34"/>
    </location>
</feature>
<protein>
    <recommendedName>
        <fullName evidence="4">RRM domain-containing protein</fullName>
    </recommendedName>
</protein>
<gene>
    <name evidence="5" type="ORF">F5890DRAFT_1412978</name>
</gene>
<dbReference type="Pfam" id="PF00076">
    <property type="entry name" value="RRM_1"/>
    <property type="match status" value="1"/>
</dbReference>
<feature type="domain" description="RRM" evidence="4">
    <location>
        <begin position="92"/>
        <end position="166"/>
    </location>
</feature>
<accession>A0AA38PYA8</accession>
<dbReference type="PANTHER" id="PTHR10352">
    <property type="entry name" value="EUKARYOTIC TRANSLATION INITIATION FACTOR 3 SUBUNIT G"/>
    <property type="match status" value="1"/>
</dbReference>
<name>A0AA38PYA8_9AGAR</name>
<dbReference type="EMBL" id="MU802010">
    <property type="protein sequence ID" value="KAJ3983792.1"/>
    <property type="molecule type" value="Genomic_DNA"/>
</dbReference>
<sequence>MCNSGSQNSSIEIQLANGAKPLSSPSQPPLCSRPIKVPETGPIDLEALEKDNGNVTLTLNPNHNISAHILSSGNVTPTGESYDVTDDQNKSPNVYINGLPPHFPEDQLFELAAPFGEIRSVRSFTRHVGEKESGYGFVLFETVDAAEKCIQSLRRFRNLHPTFSKQSHKIPGMPYTQSTTGELSFKTKMERLQDPNSTNLYIEGCVLFPHLLFSLVTPFFSACQ</sequence>
<organism evidence="5 6">
    <name type="scientific">Lentinula detonsa</name>
    <dbReference type="NCBI Taxonomy" id="2804962"/>
    <lineage>
        <taxon>Eukaryota</taxon>
        <taxon>Fungi</taxon>
        <taxon>Dikarya</taxon>
        <taxon>Basidiomycota</taxon>
        <taxon>Agaricomycotina</taxon>
        <taxon>Agaricomycetes</taxon>
        <taxon>Agaricomycetidae</taxon>
        <taxon>Agaricales</taxon>
        <taxon>Marasmiineae</taxon>
        <taxon>Omphalotaceae</taxon>
        <taxon>Lentinula</taxon>
    </lineage>
</organism>
<dbReference type="InterPro" id="IPR000504">
    <property type="entry name" value="RRM_dom"/>
</dbReference>
<dbReference type="GO" id="GO:0003723">
    <property type="term" value="F:RNA binding"/>
    <property type="evidence" value="ECO:0007669"/>
    <property type="project" value="UniProtKB-UniRule"/>
</dbReference>
<dbReference type="InterPro" id="IPR012677">
    <property type="entry name" value="Nucleotide-bd_a/b_plait_sf"/>
</dbReference>
<feature type="region of interest" description="Disordered" evidence="3">
    <location>
        <begin position="19"/>
        <end position="38"/>
    </location>
</feature>
<dbReference type="PROSITE" id="PS50102">
    <property type="entry name" value="RRM"/>
    <property type="match status" value="1"/>
</dbReference>
<dbReference type="InterPro" id="IPR035979">
    <property type="entry name" value="RBD_domain_sf"/>
</dbReference>
<proteinExistence type="predicted"/>
<evidence type="ECO:0000256" key="3">
    <source>
        <dbReference type="SAM" id="MobiDB-lite"/>
    </source>
</evidence>
<evidence type="ECO:0000259" key="4">
    <source>
        <dbReference type="PROSITE" id="PS50102"/>
    </source>
</evidence>
<evidence type="ECO:0000313" key="6">
    <source>
        <dbReference type="Proteomes" id="UP001163850"/>
    </source>
</evidence>
<evidence type="ECO:0000313" key="5">
    <source>
        <dbReference type="EMBL" id="KAJ3983792.1"/>
    </source>
</evidence>
<dbReference type="Gene3D" id="3.30.70.330">
    <property type="match status" value="1"/>
</dbReference>